<dbReference type="RefSeq" id="YP_007354821.1">
    <property type="nucleotide sequence ID" value="NC_020104.1"/>
</dbReference>
<proteinExistence type="predicted"/>
<evidence type="ECO:0000313" key="1">
    <source>
        <dbReference type="EMBL" id="AGC02385.1"/>
    </source>
</evidence>
<evidence type="ECO:0000313" key="2">
    <source>
        <dbReference type="Proteomes" id="UP000201640"/>
    </source>
</evidence>
<keyword evidence="2" id="KW-1185">Reference proteome</keyword>
<dbReference type="OrthoDB" id="38597at10239"/>
<protein>
    <submittedName>
        <fullName evidence="1">Uncharacterized protein</fullName>
    </submittedName>
</protein>
<dbReference type="KEGG" id="vg:14446124"/>
<sequence length="130" mass="15175">MSKYSTSKKLKILENGLNKFINKEISKGRIPNRDYLDDIVESILVEKDIDFDDDEQDDLESFCNKFYRKQEKSGIIYKAGNRKSYLEVVRSKGYISCHEYDLMKSIPTIKYPTGKLITEFPIDKAGKYLI</sequence>
<dbReference type="EMBL" id="JX962719">
    <property type="protein sequence ID" value="AGC02385.1"/>
    <property type="molecule type" value="Genomic_DNA"/>
</dbReference>
<dbReference type="Proteomes" id="UP000201640">
    <property type="component" value="Segment"/>
</dbReference>
<dbReference type="GeneID" id="14446124"/>
<name>L7RGW6_9VIRU</name>
<organism evidence="1 2">
    <name type="scientific">Acanthamoeba polyphaga moumouvirus</name>
    <dbReference type="NCBI Taxonomy" id="1269028"/>
    <lineage>
        <taxon>Viruses</taxon>
        <taxon>Varidnaviria</taxon>
        <taxon>Bamfordvirae</taxon>
        <taxon>Nucleocytoviricota</taxon>
        <taxon>Megaviricetes</taxon>
        <taxon>Imitervirales</taxon>
        <taxon>Mimiviridae</taxon>
        <taxon>Megamimivirinae</taxon>
        <taxon>Moumouvirus</taxon>
    </lineage>
</organism>
<reference evidence="1 2" key="1">
    <citation type="journal article" date="2012" name="Genome Biol. Evol.">
        <title>Related Giant Viruses in Distant Locations and Different Habitats: Acanthamoeba polyphaga moumouvirus Represents a Third Lineage of the Mimiviridae That Is Close to the Megavirus Lineage.</title>
        <authorList>
            <person name="Yoosuf N."/>
            <person name="Yutin N."/>
            <person name="Colson P."/>
            <person name="Shabalina S.A."/>
            <person name="Pagnier I."/>
            <person name="Robert C."/>
            <person name="Azza S."/>
            <person name="Klose T."/>
            <person name="Wong J."/>
            <person name="Rossmann M.G."/>
            <person name="La Scola B."/>
            <person name="Raoult D."/>
            <person name="Koonin E.V."/>
        </authorList>
    </citation>
    <scope>NUCLEOTIDE SEQUENCE [LARGE SCALE GENOMIC DNA]</scope>
    <source>
        <strain evidence="1 2">M10A</strain>
    </source>
</reference>
<gene>
    <name evidence="1" type="ORF">Moumou_00870</name>
</gene>
<accession>L7RGW6</accession>